<dbReference type="InterPro" id="IPR029044">
    <property type="entry name" value="Nucleotide-diphossugar_trans"/>
</dbReference>
<name>A0ABP9L353_9RHOB</name>
<sequence>MTETRTDDSRQTVICLKWGDRYGPDYVNRMYRMVSRNTARPLRFVCFTDDPTGIGDGVEVKPMPPFDLPERMRFHPFRRMFLFQETLDDLSGPLLHLDLDLLVTGSIDAFFDYKPEARFVVAENWTQKGQGIGNMSVFRFRVGELTEVWERFRPDPGAMMDLYRNSQTFVCRTLGEVEFFPEDWCLSFKHSLVPAWPLRFFVAPKLPPEARTVAFTGKPDIDEATRGEWPVRAGWKKLYKHIRPAPWIADHWR</sequence>
<comment type="caution">
    <text evidence="1">The sequence shown here is derived from an EMBL/GenBank/DDBJ whole genome shotgun (WGS) entry which is preliminary data.</text>
</comment>
<evidence type="ECO:0008006" key="3">
    <source>
        <dbReference type="Google" id="ProtNLM"/>
    </source>
</evidence>
<protein>
    <recommendedName>
        <fullName evidence="3">Glycosyl transferase</fullName>
    </recommendedName>
</protein>
<evidence type="ECO:0000313" key="1">
    <source>
        <dbReference type="EMBL" id="GAA5067925.1"/>
    </source>
</evidence>
<dbReference type="Proteomes" id="UP001499910">
    <property type="component" value="Unassembled WGS sequence"/>
</dbReference>
<proteinExistence type="predicted"/>
<evidence type="ECO:0000313" key="2">
    <source>
        <dbReference type="Proteomes" id="UP001499910"/>
    </source>
</evidence>
<dbReference type="RefSeq" id="WP_259546536.1">
    <property type="nucleotide sequence ID" value="NZ_BAABHW010000001.1"/>
</dbReference>
<keyword evidence="2" id="KW-1185">Reference proteome</keyword>
<reference evidence="2" key="1">
    <citation type="journal article" date="2019" name="Int. J. Syst. Evol. Microbiol.">
        <title>The Global Catalogue of Microorganisms (GCM) 10K type strain sequencing project: providing services to taxonomists for standard genome sequencing and annotation.</title>
        <authorList>
            <consortium name="The Broad Institute Genomics Platform"/>
            <consortium name="The Broad Institute Genome Sequencing Center for Infectious Disease"/>
            <person name="Wu L."/>
            <person name="Ma J."/>
        </authorList>
    </citation>
    <scope>NUCLEOTIDE SEQUENCE [LARGE SCALE GENOMIC DNA]</scope>
    <source>
        <strain evidence="2">JCM 18015</strain>
    </source>
</reference>
<accession>A0ABP9L353</accession>
<dbReference type="EMBL" id="BAABHW010000001">
    <property type="protein sequence ID" value="GAA5067925.1"/>
    <property type="molecule type" value="Genomic_DNA"/>
</dbReference>
<organism evidence="1 2">
    <name type="scientific">[Roseibacterium] beibuensis</name>
    <dbReference type="NCBI Taxonomy" id="1193142"/>
    <lineage>
        <taxon>Bacteria</taxon>
        <taxon>Pseudomonadati</taxon>
        <taxon>Pseudomonadota</taxon>
        <taxon>Alphaproteobacteria</taxon>
        <taxon>Rhodobacterales</taxon>
        <taxon>Roseobacteraceae</taxon>
        <taxon>Roseicyclus</taxon>
    </lineage>
</organism>
<dbReference type="SUPFAM" id="SSF53448">
    <property type="entry name" value="Nucleotide-diphospho-sugar transferases"/>
    <property type="match status" value="1"/>
</dbReference>
<gene>
    <name evidence="1" type="ORF">GCM10023209_08000</name>
</gene>